<evidence type="ECO:0000313" key="14">
    <source>
        <dbReference type="EMBL" id="HJB39987.1"/>
    </source>
</evidence>
<protein>
    <recommendedName>
        <fullName evidence="4 12">Cysteine synthase</fullName>
        <ecNumber evidence="4 12">2.5.1.47</ecNumber>
    </recommendedName>
</protein>
<dbReference type="GO" id="GO:0005737">
    <property type="term" value="C:cytoplasm"/>
    <property type="evidence" value="ECO:0007669"/>
    <property type="project" value="UniProtKB-ARBA"/>
</dbReference>
<evidence type="ECO:0000256" key="1">
    <source>
        <dbReference type="ARBA" id="ARBA00001933"/>
    </source>
</evidence>
<sequence length="310" mass="32563">MSKIYKGTLELIGNTPLVEVINLEKTENLEASLLVKLEYLNPAGSVKDRIAKAMIEDAESKGLLKEGSVIIEPTSGNTGIGLAAIAASKGYRVILTMPETMSVERRNILKAYGAELVLTEGAKGMKGAIDKAEELAKEIPNSYLPGQFANPANPAVHTATTGPEIWNDTDGAVDIFVAGVGTGGTITGVGEYLKKQNPNVQVVAVEPADSPVLSEGRSGSHKIQGIGAGFVPQVLNPNIYDEVFPVTNEEAFAASKHLAKKEGISVGISSGAALHAAIALAKRPENKGKVIVAVLPDSGDRYYSTPLFTE</sequence>
<keyword evidence="7 10" id="KW-0663">Pyridoxal phosphate</keyword>
<feature type="binding site" evidence="10">
    <location>
        <position position="269"/>
    </location>
    <ligand>
        <name>pyridoxal 5'-phosphate</name>
        <dbReference type="ChEBI" id="CHEBI:597326"/>
    </ligand>
</feature>
<comment type="caution">
    <text evidence="14">The sequence shown here is derived from an EMBL/GenBank/DDBJ whole genome shotgun (WGS) entry which is preliminary data.</text>
</comment>
<evidence type="ECO:0000256" key="11">
    <source>
        <dbReference type="PIRSR" id="PIRSR605856-51"/>
    </source>
</evidence>
<keyword evidence="5 12" id="KW-0028">Amino-acid biosynthesis</keyword>
<comment type="pathway">
    <text evidence="2">Amino-acid biosynthesis; L-cysteine biosynthesis; L-cysteine from L-serine: step 2/2.</text>
</comment>
<dbReference type="Pfam" id="PF00291">
    <property type="entry name" value="PALP"/>
    <property type="match status" value="1"/>
</dbReference>
<evidence type="ECO:0000256" key="10">
    <source>
        <dbReference type="PIRSR" id="PIRSR605856-50"/>
    </source>
</evidence>
<dbReference type="PROSITE" id="PS00901">
    <property type="entry name" value="CYS_SYNTHASE"/>
    <property type="match status" value="1"/>
</dbReference>
<dbReference type="SUPFAM" id="SSF53686">
    <property type="entry name" value="Tryptophan synthase beta subunit-like PLP-dependent enzymes"/>
    <property type="match status" value="1"/>
</dbReference>
<comment type="similarity">
    <text evidence="3 12">Belongs to the cysteine synthase/cystathionine beta-synthase family.</text>
</comment>
<evidence type="ECO:0000256" key="12">
    <source>
        <dbReference type="RuleBase" id="RU003985"/>
    </source>
</evidence>
<dbReference type="EC" id="2.5.1.47" evidence="4 12"/>
<organism evidence="14 15">
    <name type="scientific">Candidatus Ruthenibacterium avium</name>
    <dbReference type="NCBI Taxonomy" id="2838751"/>
    <lineage>
        <taxon>Bacteria</taxon>
        <taxon>Bacillati</taxon>
        <taxon>Bacillota</taxon>
        <taxon>Clostridia</taxon>
        <taxon>Eubacteriales</taxon>
        <taxon>Oscillospiraceae</taxon>
        <taxon>Ruthenibacterium</taxon>
    </lineage>
</organism>
<dbReference type="Gene3D" id="3.40.50.1100">
    <property type="match status" value="2"/>
</dbReference>
<evidence type="ECO:0000259" key="13">
    <source>
        <dbReference type="Pfam" id="PF00291"/>
    </source>
</evidence>
<proteinExistence type="inferred from homology"/>
<dbReference type="InterPro" id="IPR001926">
    <property type="entry name" value="TrpB-like_PALP"/>
</dbReference>
<evidence type="ECO:0000256" key="6">
    <source>
        <dbReference type="ARBA" id="ARBA00022679"/>
    </source>
</evidence>
<dbReference type="InterPro" id="IPR050214">
    <property type="entry name" value="Cys_Synth/Cystath_Beta-Synth"/>
</dbReference>
<dbReference type="GO" id="GO:0006535">
    <property type="term" value="P:cysteine biosynthetic process from serine"/>
    <property type="evidence" value="ECO:0007669"/>
    <property type="project" value="UniProtKB-UniRule"/>
</dbReference>
<dbReference type="NCBIfam" id="TIGR01136">
    <property type="entry name" value="cysKM"/>
    <property type="match status" value="1"/>
</dbReference>
<comment type="catalytic activity">
    <reaction evidence="9 12">
        <text>O-acetyl-L-serine + hydrogen sulfide = L-cysteine + acetate</text>
        <dbReference type="Rhea" id="RHEA:14829"/>
        <dbReference type="ChEBI" id="CHEBI:29919"/>
        <dbReference type="ChEBI" id="CHEBI:30089"/>
        <dbReference type="ChEBI" id="CHEBI:35235"/>
        <dbReference type="ChEBI" id="CHEBI:58340"/>
        <dbReference type="EC" id="2.5.1.47"/>
    </reaction>
</comment>
<dbReference type="InterPro" id="IPR005856">
    <property type="entry name" value="Cys_synth"/>
</dbReference>
<feature type="domain" description="Tryptophan synthase beta chain-like PALP" evidence="13">
    <location>
        <begin position="10"/>
        <end position="297"/>
    </location>
</feature>
<gene>
    <name evidence="14" type="primary">cysK</name>
    <name evidence="14" type="ORF">H9943_06270</name>
</gene>
<keyword evidence="6 12" id="KW-0808">Transferase</keyword>
<name>A0A9D2M2U9_9FIRM</name>
<dbReference type="EMBL" id="DWYA01000054">
    <property type="protein sequence ID" value="HJB39987.1"/>
    <property type="molecule type" value="Genomic_DNA"/>
</dbReference>
<reference evidence="14" key="2">
    <citation type="submission" date="2021-04" db="EMBL/GenBank/DDBJ databases">
        <authorList>
            <person name="Gilroy R."/>
        </authorList>
    </citation>
    <scope>NUCLEOTIDE SEQUENCE</scope>
    <source>
        <strain evidence="14">ChiBcec8-14828</strain>
    </source>
</reference>
<evidence type="ECO:0000256" key="9">
    <source>
        <dbReference type="ARBA" id="ARBA00047931"/>
    </source>
</evidence>
<accession>A0A9D2M2U9</accession>
<dbReference type="GO" id="GO:0004124">
    <property type="term" value="F:cysteine synthase activity"/>
    <property type="evidence" value="ECO:0007669"/>
    <property type="project" value="UniProtKB-UniRule"/>
</dbReference>
<feature type="modified residue" description="N6-(pyridoxal phosphate)lysine" evidence="11">
    <location>
        <position position="47"/>
    </location>
</feature>
<dbReference type="FunFam" id="3.40.50.1100:FF:000067">
    <property type="entry name" value="Cysteine synthase"/>
    <property type="match status" value="1"/>
</dbReference>
<reference evidence="14" key="1">
    <citation type="journal article" date="2021" name="PeerJ">
        <title>Extensive microbial diversity within the chicken gut microbiome revealed by metagenomics and culture.</title>
        <authorList>
            <person name="Gilroy R."/>
            <person name="Ravi A."/>
            <person name="Getino M."/>
            <person name="Pursley I."/>
            <person name="Horton D.L."/>
            <person name="Alikhan N.F."/>
            <person name="Baker D."/>
            <person name="Gharbi K."/>
            <person name="Hall N."/>
            <person name="Watson M."/>
            <person name="Adriaenssens E.M."/>
            <person name="Foster-Nyarko E."/>
            <person name="Jarju S."/>
            <person name="Secka A."/>
            <person name="Antonio M."/>
            <person name="Oren A."/>
            <person name="Chaudhuri R.R."/>
            <person name="La Ragione R."/>
            <person name="Hildebrand F."/>
            <person name="Pallen M.J."/>
        </authorList>
    </citation>
    <scope>NUCLEOTIDE SEQUENCE</scope>
    <source>
        <strain evidence="14">ChiBcec8-14828</strain>
    </source>
</reference>
<comment type="cofactor">
    <cofactor evidence="1 10 12">
        <name>pyridoxal 5'-phosphate</name>
        <dbReference type="ChEBI" id="CHEBI:597326"/>
    </cofactor>
</comment>
<dbReference type="InterPro" id="IPR001216">
    <property type="entry name" value="P-phosphate_BS"/>
</dbReference>
<dbReference type="PANTHER" id="PTHR10314">
    <property type="entry name" value="CYSTATHIONINE BETA-SYNTHASE"/>
    <property type="match status" value="1"/>
</dbReference>
<evidence type="ECO:0000256" key="2">
    <source>
        <dbReference type="ARBA" id="ARBA00004962"/>
    </source>
</evidence>
<evidence type="ECO:0000256" key="5">
    <source>
        <dbReference type="ARBA" id="ARBA00022605"/>
    </source>
</evidence>
<evidence type="ECO:0000313" key="15">
    <source>
        <dbReference type="Proteomes" id="UP000824209"/>
    </source>
</evidence>
<evidence type="ECO:0000256" key="4">
    <source>
        <dbReference type="ARBA" id="ARBA00012681"/>
    </source>
</evidence>
<evidence type="ECO:0000256" key="8">
    <source>
        <dbReference type="ARBA" id="ARBA00023192"/>
    </source>
</evidence>
<feature type="binding site" evidence="10">
    <location>
        <position position="77"/>
    </location>
    <ligand>
        <name>pyridoxal 5'-phosphate</name>
        <dbReference type="ChEBI" id="CHEBI:597326"/>
    </ligand>
</feature>
<evidence type="ECO:0000256" key="7">
    <source>
        <dbReference type="ARBA" id="ARBA00022898"/>
    </source>
</evidence>
<dbReference type="Proteomes" id="UP000824209">
    <property type="component" value="Unassembled WGS sequence"/>
</dbReference>
<evidence type="ECO:0000256" key="3">
    <source>
        <dbReference type="ARBA" id="ARBA00007103"/>
    </source>
</evidence>
<dbReference type="AlphaFoldDB" id="A0A9D2M2U9"/>
<dbReference type="InterPro" id="IPR036052">
    <property type="entry name" value="TrpB-like_PALP_sf"/>
</dbReference>
<feature type="binding site" evidence="10">
    <location>
        <begin position="181"/>
        <end position="185"/>
    </location>
    <ligand>
        <name>pyridoxal 5'-phosphate</name>
        <dbReference type="ChEBI" id="CHEBI:597326"/>
    </ligand>
</feature>
<dbReference type="NCBIfam" id="TIGR01139">
    <property type="entry name" value="cysK"/>
    <property type="match status" value="1"/>
</dbReference>
<dbReference type="CDD" id="cd01561">
    <property type="entry name" value="CBS_like"/>
    <property type="match status" value="1"/>
</dbReference>
<dbReference type="InterPro" id="IPR005859">
    <property type="entry name" value="CysK"/>
</dbReference>
<keyword evidence="8 12" id="KW-0198">Cysteine biosynthesis</keyword>